<reference evidence="1" key="1">
    <citation type="submission" date="2020-05" db="EMBL/GenBank/DDBJ databases">
        <title>Mycena genomes resolve the evolution of fungal bioluminescence.</title>
        <authorList>
            <person name="Tsai I.J."/>
        </authorList>
    </citation>
    <scope>NUCLEOTIDE SEQUENCE</scope>
    <source>
        <strain evidence="1">171206Taipei</strain>
    </source>
</reference>
<dbReference type="RefSeq" id="XP_037219788.1">
    <property type="nucleotide sequence ID" value="XM_037364144.1"/>
</dbReference>
<dbReference type="EMBL" id="JACAZF010000006">
    <property type="protein sequence ID" value="KAF7301788.1"/>
    <property type="molecule type" value="Genomic_DNA"/>
</dbReference>
<dbReference type="AlphaFoldDB" id="A0A8H6W4T1"/>
<keyword evidence="2" id="KW-1185">Reference proteome</keyword>
<accession>A0A8H6W4T1</accession>
<proteinExistence type="predicted"/>
<organism evidence="1 2">
    <name type="scientific">Mycena indigotica</name>
    <dbReference type="NCBI Taxonomy" id="2126181"/>
    <lineage>
        <taxon>Eukaryota</taxon>
        <taxon>Fungi</taxon>
        <taxon>Dikarya</taxon>
        <taxon>Basidiomycota</taxon>
        <taxon>Agaricomycotina</taxon>
        <taxon>Agaricomycetes</taxon>
        <taxon>Agaricomycetidae</taxon>
        <taxon>Agaricales</taxon>
        <taxon>Marasmiineae</taxon>
        <taxon>Mycenaceae</taxon>
        <taxon>Mycena</taxon>
    </lineage>
</organism>
<evidence type="ECO:0000313" key="2">
    <source>
        <dbReference type="Proteomes" id="UP000636479"/>
    </source>
</evidence>
<name>A0A8H6W4T1_9AGAR</name>
<comment type="caution">
    <text evidence="1">The sequence shown here is derived from an EMBL/GenBank/DDBJ whole genome shotgun (WGS) entry which is preliminary data.</text>
</comment>
<gene>
    <name evidence="1" type="ORF">MIND_00744500</name>
</gene>
<dbReference type="GeneID" id="59346660"/>
<protein>
    <submittedName>
        <fullName evidence="1">Uncharacterized protein</fullName>
    </submittedName>
</protein>
<sequence>MMTAEANNLSSKSRLGFHQVMKSSPGLADYKTRTALRPRYRFGWLMSDDDLRAITPPELHWRESPTMNYVHDLMNDCCAVYGESFDISVVPLGPRGTDLLGRNLLYFTFLHFTNNRTPDALAKAEDEEIIKSLTRVLKAENNPPVWLLDDYRV</sequence>
<dbReference type="Proteomes" id="UP000636479">
    <property type="component" value="Unassembled WGS sequence"/>
</dbReference>
<evidence type="ECO:0000313" key="1">
    <source>
        <dbReference type="EMBL" id="KAF7301788.1"/>
    </source>
</evidence>